<dbReference type="EMBL" id="CP059735">
    <property type="protein sequence ID" value="WDD97307.1"/>
    <property type="molecule type" value="Genomic_DNA"/>
</dbReference>
<dbReference type="GO" id="GO:0006749">
    <property type="term" value="P:glutathione metabolic process"/>
    <property type="evidence" value="ECO:0007669"/>
    <property type="project" value="InterPro"/>
</dbReference>
<dbReference type="KEGG" id="tact:SG35_018465"/>
<reference evidence="3 4" key="1">
    <citation type="journal article" date="2015" name="Genome Announc.">
        <title>Draft Genome Sequences of Marine Isolates of Thalassomonas viridans and Thalassomonas actiniarum.</title>
        <authorList>
            <person name="Olonade I."/>
            <person name="van Zyl L.J."/>
            <person name="Trindade M."/>
        </authorList>
    </citation>
    <scope>NUCLEOTIDE SEQUENCE [LARGE SCALE GENOMIC DNA]</scope>
    <source>
        <strain evidence="3 4">A5K-106</strain>
    </source>
</reference>
<dbReference type="Pfam" id="PF00753">
    <property type="entry name" value="Lactamase_B"/>
    <property type="match status" value="1"/>
</dbReference>
<evidence type="ECO:0000256" key="1">
    <source>
        <dbReference type="ARBA" id="ARBA00022723"/>
    </source>
</evidence>
<reference evidence="3 4" key="2">
    <citation type="journal article" date="2022" name="Mar. Drugs">
        <title>Bioassay-Guided Fractionation Leads to the Detection of Cholic Acid Generated by the Rare Thalassomonas sp.</title>
        <authorList>
            <person name="Pheiffer F."/>
            <person name="Schneider Y.K."/>
            <person name="Hansen E.H."/>
            <person name="Andersen J.H."/>
            <person name="Isaksson J."/>
            <person name="Busche T."/>
            <person name="R C."/>
            <person name="Kalinowski J."/>
            <person name="Zyl L.V."/>
            <person name="Trindade M."/>
        </authorList>
    </citation>
    <scope>NUCLEOTIDE SEQUENCE [LARGE SCALE GENOMIC DNA]</scope>
    <source>
        <strain evidence="3 4">A5K-106</strain>
    </source>
</reference>
<evidence type="ECO:0000313" key="4">
    <source>
        <dbReference type="Proteomes" id="UP000032568"/>
    </source>
</evidence>
<dbReference type="InterPro" id="IPR044528">
    <property type="entry name" value="POD-like_MBL-fold"/>
</dbReference>
<dbReference type="GO" id="GO:0046872">
    <property type="term" value="F:metal ion binding"/>
    <property type="evidence" value="ECO:0007669"/>
    <property type="project" value="UniProtKB-KW"/>
</dbReference>
<dbReference type="PANTHER" id="PTHR43084:SF1">
    <property type="entry name" value="PERSULFIDE DIOXYGENASE ETHE1, MITOCHONDRIAL"/>
    <property type="match status" value="1"/>
</dbReference>
<gene>
    <name evidence="3" type="ORF">SG35_018465</name>
</gene>
<dbReference type="PANTHER" id="PTHR43084">
    <property type="entry name" value="PERSULFIDE DIOXYGENASE ETHE1"/>
    <property type="match status" value="1"/>
</dbReference>
<protein>
    <submittedName>
        <fullName evidence="3">MBL fold metallo-hydrolase</fullName>
    </submittedName>
</protein>
<accession>A0AAE9YPS3</accession>
<dbReference type="InterPro" id="IPR036866">
    <property type="entry name" value="RibonucZ/Hydroxyglut_hydro"/>
</dbReference>
<name>A0AAE9YPS3_9GAMM</name>
<dbReference type="GO" id="GO:0050313">
    <property type="term" value="F:sulfur dioxygenase activity"/>
    <property type="evidence" value="ECO:0007669"/>
    <property type="project" value="InterPro"/>
</dbReference>
<keyword evidence="4" id="KW-1185">Reference proteome</keyword>
<dbReference type="GO" id="GO:0070813">
    <property type="term" value="P:hydrogen sulfide metabolic process"/>
    <property type="evidence" value="ECO:0007669"/>
    <property type="project" value="TreeGrafter"/>
</dbReference>
<proteinExistence type="predicted"/>
<dbReference type="CDD" id="cd07724">
    <property type="entry name" value="POD-like_MBL-fold"/>
    <property type="match status" value="1"/>
</dbReference>
<feature type="domain" description="Metallo-beta-lactamase" evidence="2">
    <location>
        <begin position="14"/>
        <end position="203"/>
    </location>
</feature>
<dbReference type="Proteomes" id="UP000032568">
    <property type="component" value="Chromosome"/>
</dbReference>
<keyword evidence="1" id="KW-0479">Metal-binding</keyword>
<evidence type="ECO:0000259" key="2">
    <source>
        <dbReference type="SMART" id="SM00849"/>
    </source>
</evidence>
<evidence type="ECO:0000313" key="3">
    <source>
        <dbReference type="EMBL" id="WDD97307.1"/>
    </source>
</evidence>
<dbReference type="SUPFAM" id="SSF56281">
    <property type="entry name" value="Metallo-hydrolase/oxidoreductase"/>
    <property type="match status" value="1"/>
</dbReference>
<dbReference type="InterPro" id="IPR051682">
    <property type="entry name" value="Mito_Persulfide_Diox"/>
</dbReference>
<dbReference type="AlphaFoldDB" id="A0AAE9YPS3"/>
<dbReference type="InterPro" id="IPR001279">
    <property type="entry name" value="Metallo-B-lactamas"/>
</dbReference>
<dbReference type="RefSeq" id="WP_044833653.1">
    <property type="nucleotide sequence ID" value="NZ_CP059735.1"/>
</dbReference>
<dbReference type="Gene3D" id="3.60.15.10">
    <property type="entry name" value="Ribonuclease Z/Hydroxyacylglutathione hydrolase-like"/>
    <property type="match status" value="1"/>
</dbReference>
<dbReference type="SMART" id="SM00849">
    <property type="entry name" value="Lactamase_B"/>
    <property type="match status" value="1"/>
</dbReference>
<organism evidence="3 4">
    <name type="scientific">Thalassomonas actiniarum</name>
    <dbReference type="NCBI Taxonomy" id="485447"/>
    <lineage>
        <taxon>Bacteria</taxon>
        <taxon>Pseudomonadati</taxon>
        <taxon>Pseudomonadota</taxon>
        <taxon>Gammaproteobacteria</taxon>
        <taxon>Alteromonadales</taxon>
        <taxon>Colwelliaceae</taxon>
        <taxon>Thalassomonas</taxon>
    </lineage>
</organism>
<sequence>MTPKIKALFHQPSSTLCYIVTCPESRKCAVIDPVLDFDIYSGEIDTKFATEVIDYIRENNLQLEWLLETHAHADHVTAASYLKKKLGGNIACGGEITSIQQTFKEVFNLKELSTNGEQFDRLLDDGDELPLGECNIKVLATPGHTPDSLTYVIGSNAFIGDTLFMPDSGSARCDFPSGSAAQLYQSIQKIYRLGDDITLYICHDYQPNQRALRYACPVSEQKEMNIHVACGVSEREYVTTRQQRDAGLAIPRLLYPSLQFNIIAGQLPAADEGNKHYLKLPISGTHKLD</sequence>